<dbReference type="InterPro" id="IPR036724">
    <property type="entry name" value="Cobalamin-bd_sf"/>
</dbReference>
<sequence length="563" mass="63674">MTFPVAERRLRVLFVGFQDQDNLGLRYLMAAASQAGHEVGIETFSSDPRQLVQRVQEWRPEVIGLSLIFQYMTPRFGAVVEALRSAGTTAHITLGGHYPSFDPAAVLNGIPGADSVVRFEGEATLVELLDCLAAGREWRGIQGIAHRLDDGAVKTNPLRPQVMDLDSLPCPVRDDIRYEQADQATAAILGSRGCPWNCEFCSIRPFYEAQEGQLRRLRRPAAVLDEMRALYHERGVALFLFQDDDFLATGSRARRWAGELSDLIAESDIGGRIAFKISCRSDELRPDIIERMKRGGLTHVYMGVESGDEEGLAHMRKQMKPQAHIDAGNMLREAGLSFDFGFMLLEPWSDMRITRSNVDFLDRFVGDGWTVASFCRMLPYSGTPVERKLLQEGRLKGSAFEPDYSFLDPRLDLLYAWVLQTFHTRNFTSEGLCHILRALNFEARLQSPATRWMQPEEARWLQHVTALANGSAISVLRAALDRIEATPLDELSVDDPFLTHLTDMERREQERLTAMVSRFFTAPDRQARRSARRRAHDHQLLGGFDRSWTMAQSDWEARGIGVR</sequence>
<dbReference type="SFLD" id="SFLDG01082">
    <property type="entry name" value="B12-binding_domain_containing"/>
    <property type="match status" value="1"/>
</dbReference>
<evidence type="ECO:0000256" key="3">
    <source>
        <dbReference type="ARBA" id="ARBA00022679"/>
    </source>
</evidence>
<dbReference type="RefSeq" id="WP_253482561.1">
    <property type="nucleotide sequence ID" value="NZ_JALJXV010000009.1"/>
</dbReference>
<feature type="domain" description="B12-binding" evidence="8">
    <location>
        <begin position="8"/>
        <end position="139"/>
    </location>
</feature>
<evidence type="ECO:0000313" key="10">
    <source>
        <dbReference type="EMBL" id="MCP1676437.1"/>
    </source>
</evidence>
<dbReference type="InterPro" id="IPR007197">
    <property type="entry name" value="rSAM"/>
</dbReference>
<dbReference type="GO" id="GO:0031419">
    <property type="term" value="F:cobalamin binding"/>
    <property type="evidence" value="ECO:0007669"/>
    <property type="project" value="InterPro"/>
</dbReference>
<evidence type="ECO:0000313" key="11">
    <source>
        <dbReference type="Proteomes" id="UP001205843"/>
    </source>
</evidence>
<keyword evidence="7" id="KW-0411">Iron-sulfur</keyword>
<dbReference type="InterPro" id="IPR051198">
    <property type="entry name" value="BchE-like"/>
</dbReference>
<keyword evidence="6" id="KW-0408">Iron</keyword>
<dbReference type="SFLD" id="SFLDS00029">
    <property type="entry name" value="Radical_SAM"/>
    <property type="match status" value="1"/>
</dbReference>
<dbReference type="PROSITE" id="PS51332">
    <property type="entry name" value="B12_BINDING"/>
    <property type="match status" value="1"/>
</dbReference>
<organism evidence="10 11">
    <name type="scientific">Natronocella acetinitrilica</name>
    <dbReference type="NCBI Taxonomy" id="414046"/>
    <lineage>
        <taxon>Bacteria</taxon>
        <taxon>Pseudomonadati</taxon>
        <taxon>Pseudomonadota</taxon>
        <taxon>Gammaproteobacteria</taxon>
        <taxon>Chromatiales</taxon>
        <taxon>Ectothiorhodospiraceae</taxon>
        <taxon>Natronocella</taxon>
    </lineage>
</organism>
<dbReference type="Pfam" id="PF04055">
    <property type="entry name" value="Radical_SAM"/>
    <property type="match status" value="1"/>
</dbReference>
<dbReference type="PANTHER" id="PTHR43409:SF7">
    <property type="entry name" value="BLL1977 PROTEIN"/>
    <property type="match status" value="1"/>
</dbReference>
<dbReference type="Pfam" id="PF02310">
    <property type="entry name" value="B12-binding"/>
    <property type="match status" value="1"/>
</dbReference>
<dbReference type="EMBL" id="JALJXV010000009">
    <property type="protein sequence ID" value="MCP1676437.1"/>
    <property type="molecule type" value="Genomic_DNA"/>
</dbReference>
<dbReference type="InterPro" id="IPR006158">
    <property type="entry name" value="Cobalamin-bd"/>
</dbReference>
<feature type="domain" description="Radical SAM core" evidence="9">
    <location>
        <begin position="180"/>
        <end position="407"/>
    </location>
</feature>
<evidence type="ECO:0000256" key="1">
    <source>
        <dbReference type="ARBA" id="ARBA00001966"/>
    </source>
</evidence>
<keyword evidence="3" id="KW-0808">Transferase</keyword>
<keyword evidence="11" id="KW-1185">Reference proteome</keyword>
<evidence type="ECO:0000256" key="2">
    <source>
        <dbReference type="ARBA" id="ARBA00022603"/>
    </source>
</evidence>
<evidence type="ECO:0000256" key="4">
    <source>
        <dbReference type="ARBA" id="ARBA00022691"/>
    </source>
</evidence>
<dbReference type="Gene3D" id="3.80.30.20">
    <property type="entry name" value="tm_1862 like domain"/>
    <property type="match status" value="1"/>
</dbReference>
<name>A0AAE3G9V3_9GAMM</name>
<dbReference type="Gene3D" id="3.40.50.280">
    <property type="entry name" value="Cobalamin-binding domain"/>
    <property type="match status" value="1"/>
</dbReference>
<evidence type="ECO:0000256" key="6">
    <source>
        <dbReference type="ARBA" id="ARBA00023004"/>
    </source>
</evidence>
<dbReference type="InterPro" id="IPR006638">
    <property type="entry name" value="Elp3/MiaA/NifB-like_rSAM"/>
</dbReference>
<dbReference type="Proteomes" id="UP001205843">
    <property type="component" value="Unassembled WGS sequence"/>
</dbReference>
<dbReference type="SMART" id="SM00729">
    <property type="entry name" value="Elp3"/>
    <property type="match status" value="1"/>
</dbReference>
<keyword evidence="4" id="KW-0949">S-adenosyl-L-methionine</keyword>
<comment type="caution">
    <text evidence="10">The sequence shown here is derived from an EMBL/GenBank/DDBJ whole genome shotgun (WGS) entry which is preliminary data.</text>
</comment>
<dbReference type="SUPFAM" id="SSF102114">
    <property type="entry name" value="Radical SAM enzymes"/>
    <property type="match status" value="1"/>
</dbReference>
<gene>
    <name evidence="10" type="ORF">J2T57_003598</name>
</gene>
<dbReference type="InterPro" id="IPR034466">
    <property type="entry name" value="Methyltransferase_Class_B"/>
</dbReference>
<dbReference type="SFLD" id="SFLDG01123">
    <property type="entry name" value="methyltransferase_(Class_B)"/>
    <property type="match status" value="1"/>
</dbReference>
<proteinExistence type="predicted"/>
<dbReference type="CDD" id="cd02068">
    <property type="entry name" value="radical_SAM_B12_BD"/>
    <property type="match status" value="1"/>
</dbReference>
<keyword evidence="5" id="KW-0479">Metal-binding</keyword>
<evidence type="ECO:0000256" key="5">
    <source>
        <dbReference type="ARBA" id="ARBA00022723"/>
    </source>
</evidence>
<dbReference type="InterPro" id="IPR058240">
    <property type="entry name" value="rSAM_sf"/>
</dbReference>
<dbReference type="GO" id="GO:0046872">
    <property type="term" value="F:metal ion binding"/>
    <property type="evidence" value="ECO:0007669"/>
    <property type="project" value="UniProtKB-KW"/>
</dbReference>
<reference evidence="10" key="1">
    <citation type="submission" date="2022-03" db="EMBL/GenBank/DDBJ databases">
        <title>Genomic Encyclopedia of Type Strains, Phase III (KMG-III): the genomes of soil and plant-associated and newly described type strains.</title>
        <authorList>
            <person name="Whitman W."/>
        </authorList>
    </citation>
    <scope>NUCLEOTIDE SEQUENCE</scope>
    <source>
        <strain evidence="10">ANL 6-2</strain>
    </source>
</reference>
<dbReference type="SUPFAM" id="SSF52242">
    <property type="entry name" value="Cobalamin (vitamin B12)-binding domain"/>
    <property type="match status" value="1"/>
</dbReference>
<dbReference type="PROSITE" id="PS51918">
    <property type="entry name" value="RADICAL_SAM"/>
    <property type="match status" value="1"/>
</dbReference>
<dbReference type="CDD" id="cd01335">
    <property type="entry name" value="Radical_SAM"/>
    <property type="match status" value="1"/>
</dbReference>
<dbReference type="PANTHER" id="PTHR43409">
    <property type="entry name" value="ANAEROBIC MAGNESIUM-PROTOPORPHYRIN IX MONOMETHYL ESTER CYCLASE-RELATED"/>
    <property type="match status" value="1"/>
</dbReference>
<evidence type="ECO:0000256" key="7">
    <source>
        <dbReference type="ARBA" id="ARBA00023014"/>
    </source>
</evidence>
<dbReference type="GO" id="GO:0051539">
    <property type="term" value="F:4 iron, 4 sulfur cluster binding"/>
    <property type="evidence" value="ECO:0007669"/>
    <property type="project" value="UniProtKB-KW"/>
</dbReference>
<accession>A0AAE3G9V3</accession>
<dbReference type="AlphaFoldDB" id="A0AAE3G9V3"/>
<evidence type="ECO:0000259" key="9">
    <source>
        <dbReference type="PROSITE" id="PS51918"/>
    </source>
</evidence>
<protein>
    <submittedName>
        <fullName evidence="10">Radical SAM superfamily enzyme YgiQ (UPF0313 family)</fullName>
    </submittedName>
</protein>
<comment type="cofactor">
    <cofactor evidence="1">
        <name>[4Fe-4S] cluster</name>
        <dbReference type="ChEBI" id="CHEBI:49883"/>
    </cofactor>
</comment>
<dbReference type="InterPro" id="IPR023404">
    <property type="entry name" value="rSAM_horseshoe"/>
</dbReference>
<keyword evidence="2" id="KW-0489">Methyltransferase</keyword>
<dbReference type="GO" id="GO:0003824">
    <property type="term" value="F:catalytic activity"/>
    <property type="evidence" value="ECO:0007669"/>
    <property type="project" value="InterPro"/>
</dbReference>
<evidence type="ECO:0000259" key="8">
    <source>
        <dbReference type="PROSITE" id="PS51332"/>
    </source>
</evidence>